<reference evidence="2" key="1">
    <citation type="submission" date="2022-11" db="UniProtKB">
        <authorList>
            <consortium name="WormBaseParasite"/>
        </authorList>
    </citation>
    <scope>IDENTIFICATION</scope>
</reference>
<accession>A0AC34FIR8</accession>
<dbReference type="WBParaSite" id="ES5_v2.g17163.t1">
    <property type="protein sequence ID" value="ES5_v2.g17163.t1"/>
    <property type="gene ID" value="ES5_v2.g17163"/>
</dbReference>
<organism evidence="1 2">
    <name type="scientific">Panagrolaimus sp. ES5</name>
    <dbReference type="NCBI Taxonomy" id="591445"/>
    <lineage>
        <taxon>Eukaryota</taxon>
        <taxon>Metazoa</taxon>
        <taxon>Ecdysozoa</taxon>
        <taxon>Nematoda</taxon>
        <taxon>Chromadorea</taxon>
        <taxon>Rhabditida</taxon>
        <taxon>Tylenchina</taxon>
        <taxon>Panagrolaimomorpha</taxon>
        <taxon>Panagrolaimoidea</taxon>
        <taxon>Panagrolaimidae</taxon>
        <taxon>Panagrolaimus</taxon>
    </lineage>
</organism>
<proteinExistence type="predicted"/>
<evidence type="ECO:0000313" key="1">
    <source>
        <dbReference type="Proteomes" id="UP000887579"/>
    </source>
</evidence>
<dbReference type="Proteomes" id="UP000887579">
    <property type="component" value="Unplaced"/>
</dbReference>
<protein>
    <submittedName>
        <fullName evidence="2">CRAL-TRIO domain-containing protein</fullName>
    </submittedName>
</protein>
<sequence length="222" mass="25300">MIRLYLMHPPGILSLMWQVVKHICDEKTQSSIVFIQKVEDLQKCLDPAAIPADLGGTWRDDSGFTESPESCCQKPLPVSPQDYFDRNQWWKSHGLKKAPEPKTVTIKNKSIFEITKELKEGEVLCWEFTTNTDLAFDIVRVISKSDTPESLKENIIAENNRRSEEDEETLAPKLTLTSLKTPEHGSIIAKHSGDFKIRWETSGGGWSLISNKLHYNIEICKQ</sequence>
<name>A0AC34FIR8_9BILA</name>
<evidence type="ECO:0000313" key="2">
    <source>
        <dbReference type="WBParaSite" id="ES5_v2.g17163.t1"/>
    </source>
</evidence>